<organism evidence="1 2">
    <name type="scientific">Panagrolaimus davidi</name>
    <dbReference type="NCBI Taxonomy" id="227884"/>
    <lineage>
        <taxon>Eukaryota</taxon>
        <taxon>Metazoa</taxon>
        <taxon>Ecdysozoa</taxon>
        <taxon>Nematoda</taxon>
        <taxon>Chromadorea</taxon>
        <taxon>Rhabditida</taxon>
        <taxon>Tylenchina</taxon>
        <taxon>Panagrolaimomorpha</taxon>
        <taxon>Panagrolaimoidea</taxon>
        <taxon>Panagrolaimidae</taxon>
        <taxon>Panagrolaimus</taxon>
    </lineage>
</organism>
<dbReference type="AlphaFoldDB" id="A0A914Q1U6"/>
<accession>A0A914Q1U6</accession>
<reference evidence="2" key="1">
    <citation type="submission" date="2022-11" db="UniProtKB">
        <authorList>
            <consortium name="WormBaseParasite"/>
        </authorList>
    </citation>
    <scope>IDENTIFICATION</scope>
</reference>
<dbReference type="Proteomes" id="UP000887578">
    <property type="component" value="Unplaced"/>
</dbReference>
<dbReference type="WBParaSite" id="PDA_v2.g24699.t1">
    <property type="protein sequence ID" value="PDA_v2.g24699.t1"/>
    <property type="gene ID" value="PDA_v2.g24699"/>
</dbReference>
<keyword evidence="1" id="KW-1185">Reference proteome</keyword>
<protein>
    <submittedName>
        <fullName evidence="2">Uncharacterized protein</fullName>
    </submittedName>
</protein>
<sequence>MQEKLKLDVINTFWMTSMELATDNQKLRNTSKFPMNNFKPKYDFKISEIKYFCDCCAECGKTAATKAEPLQKQNMVMDFMLIFADENESDPFEKPKLEPGKWKTRANSARANSARANSARANSARAISARAISARAISARAVSARAISARAVSARAISARAVSTTTISTTTIYYCT</sequence>
<evidence type="ECO:0000313" key="1">
    <source>
        <dbReference type="Proteomes" id="UP000887578"/>
    </source>
</evidence>
<evidence type="ECO:0000313" key="2">
    <source>
        <dbReference type="WBParaSite" id="PDA_v2.g24699.t1"/>
    </source>
</evidence>
<proteinExistence type="predicted"/>
<name>A0A914Q1U6_9BILA</name>